<dbReference type="EMBL" id="CP134146">
    <property type="protein sequence ID" value="WNC66981.1"/>
    <property type="molecule type" value="Genomic_DNA"/>
</dbReference>
<keyword evidence="1" id="KW-0732">Signal</keyword>
<keyword evidence="3" id="KW-1185">Reference proteome</keyword>
<evidence type="ECO:0000313" key="3">
    <source>
        <dbReference type="Proteomes" id="UP001248581"/>
    </source>
</evidence>
<keyword evidence="2" id="KW-0224">Dipeptidase</keyword>
<evidence type="ECO:0000256" key="1">
    <source>
        <dbReference type="SAM" id="SignalP"/>
    </source>
</evidence>
<sequence length="411" mass="45612">MKLKSIALATLIATTASVSAVEISDDITARYWNVEGKTKAQINERVAFLMKAAFPRTSQERMSDLAVRAKYKDAIVMDTLTTGAVNFPTGLTAPRYNEMMNFSYDYGYTYLSTTLSNGTDKDFNQTIERLKETDAANQAERRILVKSVDDIYQAKVEGRGAYDYHLQGAAQVETMEQLEQLNELGLNRVNFAYNTRNQYADGISTNMTDDDQGLSDKGIALVKKMNELGIIVDCSHSSDQTCIDAAKVSTKPVILSHTNPRALMNIRRNASDEAIEAVAASGGLACNNMVGGFLNDDFDASPKRVAESVQYVAELVGKEHTCMGVDYVHNMEDALHWIVRTPEKFPVEEGYGSISSVGVPADIWAVVAILEERYDWTETEIRGFLGLNYIRVMSEVMNEKGEVFVKANHNH</sequence>
<dbReference type="PROSITE" id="PS51365">
    <property type="entry name" value="RENAL_DIPEPTIDASE_2"/>
    <property type="match status" value="1"/>
</dbReference>
<dbReference type="InterPro" id="IPR032466">
    <property type="entry name" value="Metal_Hydrolase"/>
</dbReference>
<dbReference type="GO" id="GO:0016805">
    <property type="term" value="F:dipeptidase activity"/>
    <property type="evidence" value="ECO:0007669"/>
    <property type="project" value="UniProtKB-KW"/>
</dbReference>
<accession>A0ABY9TEU4</accession>
<dbReference type="InterPro" id="IPR008257">
    <property type="entry name" value="Pept_M19"/>
</dbReference>
<keyword evidence="2" id="KW-0645">Protease</keyword>
<protein>
    <submittedName>
        <fullName evidence="2">Membrane dipeptidase</fullName>
        <ecNumber evidence="2">3.4.13.-</ecNumber>
    </submittedName>
</protein>
<dbReference type="EC" id="3.4.13.-" evidence="2"/>
<dbReference type="Proteomes" id="UP001248581">
    <property type="component" value="Chromosome"/>
</dbReference>
<evidence type="ECO:0000313" key="2">
    <source>
        <dbReference type="EMBL" id="WNC66981.1"/>
    </source>
</evidence>
<keyword evidence="2" id="KW-0378">Hydrolase</keyword>
<gene>
    <name evidence="2" type="ORF">RI845_10610</name>
</gene>
<name>A0ABY9TEU4_9GAMM</name>
<dbReference type="PANTHER" id="PTHR10443">
    <property type="entry name" value="MICROSOMAL DIPEPTIDASE"/>
    <property type="match status" value="1"/>
</dbReference>
<reference evidence="3" key="1">
    <citation type="submission" date="2023-09" db="EMBL/GenBank/DDBJ databases">
        <authorList>
            <person name="Li S."/>
            <person name="Li X."/>
            <person name="Zhang C."/>
            <person name="Zhao Z."/>
        </authorList>
    </citation>
    <scope>NUCLEOTIDE SEQUENCE [LARGE SCALE GENOMIC DNA]</scope>
    <source>
        <strain evidence="3">SQ345</strain>
    </source>
</reference>
<organism evidence="2 3">
    <name type="scientific">Thalassotalea nanhaiensis</name>
    <dbReference type="NCBI Taxonomy" id="3065648"/>
    <lineage>
        <taxon>Bacteria</taxon>
        <taxon>Pseudomonadati</taxon>
        <taxon>Pseudomonadota</taxon>
        <taxon>Gammaproteobacteria</taxon>
        <taxon>Alteromonadales</taxon>
        <taxon>Colwelliaceae</taxon>
        <taxon>Thalassotalea</taxon>
    </lineage>
</organism>
<feature type="chain" id="PRO_5045859467" evidence="1">
    <location>
        <begin position="21"/>
        <end position="411"/>
    </location>
</feature>
<proteinExistence type="predicted"/>
<dbReference type="Gene3D" id="3.20.20.140">
    <property type="entry name" value="Metal-dependent hydrolases"/>
    <property type="match status" value="1"/>
</dbReference>
<dbReference type="Pfam" id="PF01244">
    <property type="entry name" value="Peptidase_M19"/>
    <property type="match status" value="1"/>
</dbReference>
<dbReference type="SUPFAM" id="SSF51556">
    <property type="entry name" value="Metallo-dependent hydrolases"/>
    <property type="match status" value="1"/>
</dbReference>
<feature type="signal peptide" evidence="1">
    <location>
        <begin position="1"/>
        <end position="20"/>
    </location>
</feature>
<dbReference type="RefSeq" id="WP_348386145.1">
    <property type="nucleotide sequence ID" value="NZ_CP134146.1"/>
</dbReference>
<dbReference type="PANTHER" id="PTHR10443:SF12">
    <property type="entry name" value="DIPEPTIDASE"/>
    <property type="match status" value="1"/>
</dbReference>